<dbReference type="HOGENOM" id="CLU_071783_1_0_4"/>
<reference evidence="6 7" key="1">
    <citation type="journal article" date="2005" name="BMC Genomics">
        <title>Bacterial genome adaptation to niches: divergence of the potential virulence genes in three Burkholderia species of different survival strategies.</title>
        <authorList>
            <person name="Kim H.S."/>
            <person name="Schell M.A."/>
            <person name="Yu Y."/>
            <person name="Ulrich R.L."/>
            <person name="Sarria S.H."/>
            <person name="Nierman W.C."/>
            <person name="DeShazer D."/>
        </authorList>
    </citation>
    <scope>NUCLEOTIDE SEQUENCE [LARGE SCALE GENOMIC DNA]</scope>
    <source>
        <strain evidence="7">ATCC 700388 / DSM 13276 / CCUG 48851 / CIP 106301 / E264</strain>
    </source>
</reference>
<keyword evidence="3" id="KW-0560">Oxidoreductase</keyword>
<organism evidence="6 7">
    <name type="scientific">Burkholderia thailandensis (strain ATCC 700388 / DSM 13276 / CCUG 48851 / CIP 106301 / E264)</name>
    <dbReference type="NCBI Taxonomy" id="271848"/>
    <lineage>
        <taxon>Bacteria</taxon>
        <taxon>Pseudomonadati</taxon>
        <taxon>Pseudomonadota</taxon>
        <taxon>Betaproteobacteria</taxon>
        <taxon>Burkholderiales</taxon>
        <taxon>Burkholderiaceae</taxon>
        <taxon>Burkholderia</taxon>
        <taxon>pseudomallei group</taxon>
    </lineage>
</organism>
<dbReference type="SUPFAM" id="SSF51197">
    <property type="entry name" value="Clavaminate synthase-like"/>
    <property type="match status" value="1"/>
</dbReference>
<proteinExistence type="inferred from homology"/>
<dbReference type="Proteomes" id="UP000001930">
    <property type="component" value="Chromosome II"/>
</dbReference>
<dbReference type="PANTHER" id="PTHR46332:SF5">
    <property type="entry name" value="ASPARTATE BETA-HYDROXYLASE DOMAIN CONTAINING 2"/>
    <property type="match status" value="1"/>
</dbReference>
<feature type="region of interest" description="Disordered" evidence="4">
    <location>
        <begin position="1"/>
        <end position="58"/>
    </location>
</feature>
<dbReference type="InterPro" id="IPR007803">
    <property type="entry name" value="Asp/Arg/Pro-Hydrxlase"/>
</dbReference>
<evidence type="ECO:0000256" key="3">
    <source>
        <dbReference type="ARBA" id="ARBA00023002"/>
    </source>
</evidence>
<dbReference type="InterPro" id="IPR027443">
    <property type="entry name" value="IPNS-like_sf"/>
</dbReference>
<keyword evidence="2" id="KW-0223">Dioxygenase</keyword>
<feature type="domain" description="Aspartyl/asparaginy/proline hydroxylase" evidence="5">
    <location>
        <begin position="144"/>
        <end position="303"/>
    </location>
</feature>
<dbReference type="Gene3D" id="2.60.120.330">
    <property type="entry name" value="B-lactam Antibiotic, Isopenicillin N Synthase, Chain"/>
    <property type="match status" value="1"/>
</dbReference>
<sequence>MPARAAPRALQPYGRPGRPGRQPARHGRRNDKTKRRGARRALPPACPAASARHGPPMHAQPAAFATMVIRTRSSISRPRAAGRANERPNDRPRARRIGPTNGWDMAALYDFGARKLRALYDRRLHCGAVLDTAALFPDAAHFTRAWRAIRSEALAVSRDLSRIPRFHEIMREQAAISANDARDWRMFIMQAYGVRFAQNIERCPTLASIVAASPDVLSASFSFLAPGKHIPPHRGPFRGILRGYLVLSMPVRENGTPAAVLRIDGRDHRLREGQFLLWDDTFEHEVWNESGDVRIVLLLDIRRRDLPPALALLSGALIRLVRVAIRLRGGAIPV</sequence>
<dbReference type="Pfam" id="PF05118">
    <property type="entry name" value="Asp_Arg_Hydrox"/>
    <property type="match status" value="1"/>
</dbReference>
<feature type="region of interest" description="Disordered" evidence="4">
    <location>
        <begin position="73"/>
        <end position="98"/>
    </location>
</feature>
<feature type="compositionally biased region" description="Basic residues" evidence="4">
    <location>
        <begin position="23"/>
        <end position="39"/>
    </location>
</feature>
<evidence type="ECO:0000313" key="6">
    <source>
        <dbReference type="EMBL" id="ABC36214.1"/>
    </source>
</evidence>
<comment type="similarity">
    <text evidence="1">Belongs to the aspartyl/asparaginyl beta-hydroxylase family.</text>
</comment>
<keyword evidence="7" id="KW-1185">Reference proteome</keyword>
<evidence type="ECO:0000256" key="1">
    <source>
        <dbReference type="ARBA" id="ARBA00007730"/>
    </source>
</evidence>
<evidence type="ECO:0000313" key="7">
    <source>
        <dbReference type="Proteomes" id="UP000001930"/>
    </source>
</evidence>
<feature type="compositionally biased region" description="Low complexity" evidence="4">
    <location>
        <begin position="40"/>
        <end position="52"/>
    </location>
</feature>
<feature type="compositionally biased region" description="Low complexity" evidence="4">
    <location>
        <begin position="12"/>
        <end position="22"/>
    </location>
</feature>
<protein>
    <submittedName>
        <fullName evidence="6">Aspartyl/Asparaginyl beta-hydroxylase family</fullName>
    </submittedName>
</protein>
<dbReference type="KEGG" id="bte:BTH_II0971"/>
<dbReference type="PANTHER" id="PTHR46332">
    <property type="entry name" value="ASPARTATE BETA-HYDROXYLASE DOMAIN-CONTAINING PROTEIN 2"/>
    <property type="match status" value="1"/>
</dbReference>
<dbReference type="InterPro" id="IPR051821">
    <property type="entry name" value="Asp/Asn_beta-hydroxylase"/>
</dbReference>
<dbReference type="GO" id="GO:0051213">
    <property type="term" value="F:dioxygenase activity"/>
    <property type="evidence" value="ECO:0007669"/>
    <property type="project" value="UniProtKB-KW"/>
</dbReference>
<evidence type="ECO:0000259" key="5">
    <source>
        <dbReference type="Pfam" id="PF05118"/>
    </source>
</evidence>
<gene>
    <name evidence="6" type="ordered locus">BTH_II0971</name>
</gene>
<evidence type="ECO:0000256" key="2">
    <source>
        <dbReference type="ARBA" id="ARBA00022964"/>
    </source>
</evidence>
<name>Q2T6N1_BURTA</name>
<dbReference type="AlphaFoldDB" id="Q2T6N1"/>
<accession>Q2T6N1</accession>
<evidence type="ECO:0000256" key="4">
    <source>
        <dbReference type="SAM" id="MobiDB-lite"/>
    </source>
</evidence>
<dbReference type="EMBL" id="CP000085">
    <property type="protein sequence ID" value="ABC36214.1"/>
    <property type="molecule type" value="Genomic_DNA"/>
</dbReference>